<keyword evidence="2" id="KW-1185">Reference proteome</keyword>
<dbReference type="EMBL" id="CAJVQC010153273">
    <property type="protein sequence ID" value="CAG8846879.1"/>
    <property type="molecule type" value="Genomic_DNA"/>
</dbReference>
<comment type="caution">
    <text evidence="1">The sequence shown here is derived from an EMBL/GenBank/DDBJ whole genome shotgun (WGS) entry which is preliminary data.</text>
</comment>
<organism evidence="1 2">
    <name type="scientific">Racocetra persica</name>
    <dbReference type="NCBI Taxonomy" id="160502"/>
    <lineage>
        <taxon>Eukaryota</taxon>
        <taxon>Fungi</taxon>
        <taxon>Fungi incertae sedis</taxon>
        <taxon>Mucoromycota</taxon>
        <taxon>Glomeromycotina</taxon>
        <taxon>Glomeromycetes</taxon>
        <taxon>Diversisporales</taxon>
        <taxon>Gigasporaceae</taxon>
        <taxon>Racocetra</taxon>
    </lineage>
</organism>
<feature type="non-terminal residue" evidence="1">
    <location>
        <position position="1"/>
    </location>
</feature>
<accession>A0ACA9STK4</accession>
<evidence type="ECO:0000313" key="2">
    <source>
        <dbReference type="Proteomes" id="UP000789920"/>
    </source>
</evidence>
<protein>
    <submittedName>
        <fullName evidence="1">17546_t:CDS:1</fullName>
    </submittedName>
</protein>
<gene>
    <name evidence="1" type="ORF">RPERSI_LOCUS34360</name>
</gene>
<evidence type="ECO:0000313" key="1">
    <source>
        <dbReference type="EMBL" id="CAG8846879.1"/>
    </source>
</evidence>
<feature type="non-terminal residue" evidence="1">
    <location>
        <position position="134"/>
    </location>
</feature>
<reference evidence="1" key="1">
    <citation type="submission" date="2021-06" db="EMBL/GenBank/DDBJ databases">
        <authorList>
            <person name="Kallberg Y."/>
            <person name="Tangrot J."/>
            <person name="Rosling A."/>
        </authorList>
    </citation>
    <scope>NUCLEOTIDE SEQUENCE</scope>
    <source>
        <strain evidence="1">MA461A</strain>
    </source>
</reference>
<sequence>KKVREGQLQYTIYNTSLDQNDILSLRENELHISNPTIELYRQNNCFSFIINPQTHELRKIALFENNKCFIALWNLNQNRLEIYYETLRRRLHDPIQLEETSHQKPKTLYPEEQFLIAVNEPKGMFGIYQTRRGV</sequence>
<name>A0ACA9STK4_9GLOM</name>
<dbReference type="Proteomes" id="UP000789920">
    <property type="component" value="Unassembled WGS sequence"/>
</dbReference>
<proteinExistence type="predicted"/>